<dbReference type="EMBL" id="CAMGYJ010000007">
    <property type="protein sequence ID" value="CAI0442986.1"/>
    <property type="molecule type" value="Genomic_DNA"/>
</dbReference>
<evidence type="ECO:0000313" key="3">
    <source>
        <dbReference type="EMBL" id="CAI0442986.1"/>
    </source>
</evidence>
<dbReference type="Proteomes" id="UP001154282">
    <property type="component" value="Unassembled WGS sequence"/>
</dbReference>
<proteinExistence type="predicted"/>
<gene>
    <name evidence="3" type="ORF">LITE_LOCUS27472</name>
</gene>
<evidence type="ECO:0000256" key="1">
    <source>
        <dbReference type="SAM" id="MobiDB-lite"/>
    </source>
</evidence>
<dbReference type="AlphaFoldDB" id="A0AAV0M8Z9"/>
<evidence type="ECO:0000313" key="4">
    <source>
        <dbReference type="Proteomes" id="UP001154282"/>
    </source>
</evidence>
<accession>A0AAV0M8Z9</accession>
<comment type="caution">
    <text evidence="3">The sequence shown here is derived from an EMBL/GenBank/DDBJ whole genome shotgun (WGS) entry which is preliminary data.</text>
</comment>
<evidence type="ECO:0000256" key="2">
    <source>
        <dbReference type="SAM" id="SignalP"/>
    </source>
</evidence>
<protein>
    <submittedName>
        <fullName evidence="3">Uncharacterized protein</fullName>
    </submittedName>
</protein>
<feature type="region of interest" description="Disordered" evidence="1">
    <location>
        <begin position="64"/>
        <end position="91"/>
    </location>
</feature>
<feature type="chain" id="PRO_5043505294" evidence="2">
    <location>
        <begin position="37"/>
        <end position="91"/>
    </location>
</feature>
<reference evidence="3" key="1">
    <citation type="submission" date="2022-08" db="EMBL/GenBank/DDBJ databases">
        <authorList>
            <person name="Gutierrez-Valencia J."/>
        </authorList>
    </citation>
    <scope>NUCLEOTIDE SEQUENCE</scope>
</reference>
<organism evidence="3 4">
    <name type="scientific">Linum tenue</name>
    <dbReference type="NCBI Taxonomy" id="586396"/>
    <lineage>
        <taxon>Eukaryota</taxon>
        <taxon>Viridiplantae</taxon>
        <taxon>Streptophyta</taxon>
        <taxon>Embryophyta</taxon>
        <taxon>Tracheophyta</taxon>
        <taxon>Spermatophyta</taxon>
        <taxon>Magnoliopsida</taxon>
        <taxon>eudicotyledons</taxon>
        <taxon>Gunneridae</taxon>
        <taxon>Pentapetalae</taxon>
        <taxon>rosids</taxon>
        <taxon>fabids</taxon>
        <taxon>Malpighiales</taxon>
        <taxon>Linaceae</taxon>
        <taxon>Linum</taxon>
    </lineage>
</organism>
<name>A0AAV0M8Z9_9ROSI</name>
<keyword evidence="4" id="KW-1185">Reference proteome</keyword>
<sequence length="91" mass="9776">MATMLALHPIPERLNVLMSSLILYLLTTLEVREGSGENRATLTTKMSMSVGEIPVLAKRASKVSKAMSSNSERESARSGVASLPSRTFLGP</sequence>
<feature type="signal peptide" evidence="2">
    <location>
        <begin position="1"/>
        <end position="36"/>
    </location>
</feature>
<keyword evidence="2" id="KW-0732">Signal</keyword>